<dbReference type="InterPro" id="IPR036055">
    <property type="entry name" value="LDL_receptor-like_sf"/>
</dbReference>
<keyword evidence="5 11" id="KW-0472">Membrane</keyword>
<dbReference type="GeneID" id="102809886"/>
<reference evidence="13" key="1">
    <citation type="submission" date="2025-08" db="UniProtKB">
        <authorList>
            <consortium name="RefSeq"/>
        </authorList>
    </citation>
    <scope>IDENTIFICATION</scope>
    <source>
        <tissue evidence="13">Testes</tissue>
    </source>
</reference>
<dbReference type="Proteomes" id="UP000694865">
    <property type="component" value="Unplaced"/>
</dbReference>
<dbReference type="Pfam" id="PF00057">
    <property type="entry name" value="Ldl_recept_a"/>
    <property type="match status" value="7"/>
</dbReference>
<feature type="disulfide bond" evidence="9">
    <location>
        <begin position="371"/>
        <end position="383"/>
    </location>
</feature>
<proteinExistence type="predicted"/>
<evidence type="ECO:0000256" key="10">
    <source>
        <dbReference type="SAM" id="MobiDB-lite"/>
    </source>
</evidence>
<keyword evidence="8" id="KW-0325">Glycoprotein</keyword>
<dbReference type="PANTHER" id="PTHR22722">
    <property type="entry name" value="LOW-DENSITY LIPOPROTEIN RECEPTOR-RELATED PROTEIN 2-RELATED"/>
    <property type="match status" value="1"/>
</dbReference>
<feature type="disulfide bond" evidence="9">
    <location>
        <begin position="259"/>
        <end position="274"/>
    </location>
</feature>
<feature type="disulfide bond" evidence="9">
    <location>
        <begin position="159"/>
        <end position="171"/>
    </location>
</feature>
<keyword evidence="4 11" id="KW-1133">Transmembrane helix</keyword>
<dbReference type="InterPro" id="IPR051221">
    <property type="entry name" value="LDLR-related"/>
</dbReference>
<feature type="disulfide bond" evidence="9">
    <location>
        <begin position="425"/>
        <end position="443"/>
    </location>
</feature>
<dbReference type="Gene3D" id="4.10.400.10">
    <property type="entry name" value="Low-density Lipoprotein Receptor"/>
    <property type="match status" value="9"/>
</dbReference>
<feature type="disulfide bond" evidence="9">
    <location>
        <begin position="348"/>
        <end position="363"/>
    </location>
</feature>
<dbReference type="SUPFAM" id="SSF57424">
    <property type="entry name" value="LDL receptor-like module"/>
    <property type="match status" value="9"/>
</dbReference>
<feature type="compositionally biased region" description="Polar residues" evidence="10">
    <location>
        <begin position="1"/>
        <end position="21"/>
    </location>
</feature>
<feature type="region of interest" description="Disordered" evidence="10">
    <location>
        <begin position="1"/>
        <end position="43"/>
    </location>
</feature>
<feature type="disulfide bond" evidence="9">
    <location>
        <begin position="166"/>
        <end position="184"/>
    </location>
</feature>
<feature type="disulfide bond" evidence="9">
    <location>
        <begin position="378"/>
        <end position="396"/>
    </location>
</feature>
<organism evidence="12 13">
    <name type="scientific">Saccoglossus kowalevskii</name>
    <name type="common">Acorn worm</name>
    <dbReference type="NCBI Taxonomy" id="10224"/>
    <lineage>
        <taxon>Eukaryota</taxon>
        <taxon>Metazoa</taxon>
        <taxon>Hemichordata</taxon>
        <taxon>Enteropneusta</taxon>
        <taxon>Harrimaniidae</taxon>
        <taxon>Saccoglossus</taxon>
    </lineage>
</organism>
<keyword evidence="7" id="KW-0675">Receptor</keyword>
<feature type="disulfide bond" evidence="9">
    <location>
        <begin position="301"/>
        <end position="316"/>
    </location>
</feature>
<evidence type="ECO:0000256" key="4">
    <source>
        <dbReference type="ARBA" id="ARBA00022989"/>
    </source>
</evidence>
<evidence type="ECO:0000256" key="6">
    <source>
        <dbReference type="ARBA" id="ARBA00023157"/>
    </source>
</evidence>
<dbReference type="CDD" id="cd00112">
    <property type="entry name" value="LDLa"/>
    <property type="match status" value="7"/>
</dbReference>
<evidence type="ECO:0000313" key="13">
    <source>
        <dbReference type="RefSeq" id="XP_006822420.1"/>
    </source>
</evidence>
<feature type="transmembrane region" description="Helical" evidence="11">
    <location>
        <begin position="72"/>
        <end position="93"/>
    </location>
</feature>
<feature type="disulfide bond" evidence="9">
    <location>
        <begin position="329"/>
        <end position="341"/>
    </location>
</feature>
<keyword evidence="3" id="KW-0677">Repeat</keyword>
<dbReference type="PANTHER" id="PTHR22722:SF14">
    <property type="entry name" value="MEGALIN, ISOFORM A"/>
    <property type="match status" value="1"/>
</dbReference>
<dbReference type="SMART" id="SM00192">
    <property type="entry name" value="LDLa"/>
    <property type="match status" value="9"/>
</dbReference>
<evidence type="ECO:0000256" key="8">
    <source>
        <dbReference type="ARBA" id="ARBA00023180"/>
    </source>
</evidence>
<keyword evidence="2 11" id="KW-0812">Transmembrane</keyword>
<dbReference type="PROSITE" id="PS01209">
    <property type="entry name" value="LDLRA_1"/>
    <property type="match status" value="4"/>
</dbReference>
<evidence type="ECO:0000256" key="2">
    <source>
        <dbReference type="ARBA" id="ARBA00022692"/>
    </source>
</evidence>
<protein>
    <submittedName>
        <fullName evidence="13">Low-density lipoprotein receptor-related protein 2-like</fullName>
    </submittedName>
</protein>
<accession>A0ABM0MQX9</accession>
<keyword evidence="6 9" id="KW-1015">Disulfide bond</keyword>
<comment type="caution">
    <text evidence="9">Lacks conserved residue(s) required for the propagation of feature annotation.</text>
</comment>
<name>A0ABM0MQX9_SACKO</name>
<evidence type="ECO:0000256" key="3">
    <source>
        <dbReference type="ARBA" id="ARBA00022737"/>
    </source>
</evidence>
<dbReference type="RefSeq" id="XP_006822420.1">
    <property type="nucleotide sequence ID" value="XM_006822357.1"/>
</dbReference>
<feature type="disulfide bond" evidence="9">
    <location>
        <begin position="336"/>
        <end position="354"/>
    </location>
</feature>
<evidence type="ECO:0000256" key="9">
    <source>
        <dbReference type="PROSITE-ProRule" id="PRU00124"/>
    </source>
</evidence>
<feature type="disulfide bond" evidence="9">
    <location>
        <begin position="221"/>
        <end position="236"/>
    </location>
</feature>
<dbReference type="InterPro" id="IPR023415">
    <property type="entry name" value="LDLR_class-A_CS"/>
</dbReference>
<evidence type="ECO:0000256" key="11">
    <source>
        <dbReference type="SAM" id="Phobius"/>
    </source>
</evidence>
<keyword evidence="12" id="KW-1185">Reference proteome</keyword>
<comment type="subcellular location">
    <subcellularLocation>
        <location evidence="1">Membrane</location>
        <topology evidence="1">Single-pass membrane protein</topology>
    </subcellularLocation>
</comment>
<sequence>MSFENSRANGNDSVGPNTDFNSYFDRDKPRDPPPSSDDVDTSAKRNAKKIVNDFMGSTTAHGLPRIFDGKGIIVAIFWTIIFLTALAVSVWQIQKLFKQFMDRDVNVRIKVVSATGLPFPSVSICNTNKLRMSAIAESPYKQLITVDTEIVRPYYAHMCIEGDFRCNNNGCIKSYLKCDGYDNCRDRSDEQNCNYGKCGLTQFKCNTGSPLGACVDETYRCDRILNCYGGEDEDNCECKDKKEFKCVTSGRCIALSNLCNGVEDCVDASDESNCTKGGMYCADDYFQCDDQRKCIPPSWQCDDYSDCDDNTDELDCATQSAGETGIVVCSNTEFQCDAANCIPLSWSCDWYLDCLSGNDEENCDDSATNDCDSDLFMCDDNTCIVSYWVCDGVADCLDQTDEAEYNCGYGSESSNGNCETEEFQCNDTSCISQYWVCDGYSDCEDGEDEDGCDNSEDFFVCDGGNRTIHVSWICDDYDDCDDVTDEDPANCPNSTLTATTSPPLSFYCQTSGEELAWKYVCNNVVDCDDASDEINTGCTS</sequence>
<evidence type="ECO:0000256" key="7">
    <source>
        <dbReference type="ARBA" id="ARBA00023170"/>
    </source>
</evidence>
<dbReference type="InterPro" id="IPR002172">
    <property type="entry name" value="LDrepeatLR_classA_rpt"/>
</dbReference>
<feature type="non-terminal residue" evidence="13">
    <location>
        <position position="540"/>
    </location>
</feature>
<feature type="disulfide bond" evidence="9">
    <location>
        <begin position="178"/>
        <end position="193"/>
    </location>
</feature>
<feature type="disulfide bond" evidence="9">
    <location>
        <begin position="418"/>
        <end position="430"/>
    </location>
</feature>
<evidence type="ECO:0000256" key="5">
    <source>
        <dbReference type="ARBA" id="ARBA00023136"/>
    </source>
</evidence>
<dbReference type="PRINTS" id="PR00261">
    <property type="entry name" value="LDLRECEPTOR"/>
</dbReference>
<evidence type="ECO:0000313" key="12">
    <source>
        <dbReference type="Proteomes" id="UP000694865"/>
    </source>
</evidence>
<evidence type="ECO:0000256" key="1">
    <source>
        <dbReference type="ARBA" id="ARBA00004167"/>
    </source>
</evidence>
<feature type="disulfide bond" evidence="9">
    <location>
        <begin position="437"/>
        <end position="452"/>
    </location>
</feature>
<dbReference type="PROSITE" id="PS50068">
    <property type="entry name" value="LDLRA_2"/>
    <property type="match status" value="8"/>
</dbReference>
<gene>
    <name evidence="13" type="primary">LOC102809886</name>
</gene>